<dbReference type="RefSeq" id="WP_106244705.1">
    <property type="nucleotide sequence ID" value="NZ_PVZC01000003.1"/>
</dbReference>
<dbReference type="InterPro" id="IPR046001">
    <property type="entry name" value="DUF5957"/>
</dbReference>
<dbReference type="Pfam" id="PF19382">
    <property type="entry name" value="DUF5957"/>
    <property type="match status" value="1"/>
</dbReference>
<gene>
    <name evidence="2" type="ORF">CLV72_103399</name>
</gene>
<sequence>MRTIGIAVAGLFGGLVFGFVLSEAIAIAAVLAMGGSPDMPWLRALRYLPLLFAVAGAVGAPLVDARIRRGRAAG</sequence>
<proteinExistence type="predicted"/>
<evidence type="ECO:0000313" key="2">
    <source>
        <dbReference type="EMBL" id="PRX99793.1"/>
    </source>
</evidence>
<keyword evidence="1" id="KW-0472">Membrane</keyword>
<evidence type="ECO:0000313" key="3">
    <source>
        <dbReference type="Proteomes" id="UP000237846"/>
    </source>
</evidence>
<dbReference type="Proteomes" id="UP000237846">
    <property type="component" value="Unassembled WGS sequence"/>
</dbReference>
<keyword evidence="3" id="KW-1185">Reference proteome</keyword>
<reference evidence="2 3" key="1">
    <citation type="submission" date="2018-03" db="EMBL/GenBank/DDBJ databases">
        <title>Genomic Encyclopedia of Archaeal and Bacterial Type Strains, Phase II (KMG-II): from individual species to whole genera.</title>
        <authorList>
            <person name="Goeker M."/>
        </authorList>
    </citation>
    <scope>NUCLEOTIDE SEQUENCE [LARGE SCALE GENOMIC DNA]</scope>
    <source>
        <strain evidence="2 3">DSM 45601</strain>
    </source>
</reference>
<evidence type="ECO:0000256" key="1">
    <source>
        <dbReference type="SAM" id="Phobius"/>
    </source>
</evidence>
<keyword evidence="1" id="KW-1133">Transmembrane helix</keyword>
<name>A0A2T0Q7S9_9ACTN</name>
<comment type="caution">
    <text evidence="2">The sequence shown here is derived from an EMBL/GenBank/DDBJ whole genome shotgun (WGS) entry which is preliminary data.</text>
</comment>
<dbReference type="OrthoDB" id="3233951at2"/>
<feature type="transmembrane region" description="Helical" evidence="1">
    <location>
        <begin position="44"/>
        <end position="63"/>
    </location>
</feature>
<accession>A0A2T0Q7S9</accession>
<protein>
    <submittedName>
        <fullName evidence="2">Uncharacterized protein</fullName>
    </submittedName>
</protein>
<organism evidence="2 3">
    <name type="scientific">Allonocardiopsis opalescens</name>
    <dbReference type="NCBI Taxonomy" id="1144618"/>
    <lineage>
        <taxon>Bacteria</taxon>
        <taxon>Bacillati</taxon>
        <taxon>Actinomycetota</taxon>
        <taxon>Actinomycetes</taxon>
        <taxon>Streptosporangiales</taxon>
        <taxon>Allonocardiopsis</taxon>
    </lineage>
</organism>
<dbReference type="EMBL" id="PVZC01000003">
    <property type="protein sequence ID" value="PRX99793.1"/>
    <property type="molecule type" value="Genomic_DNA"/>
</dbReference>
<keyword evidence="1" id="KW-0812">Transmembrane</keyword>
<dbReference type="AlphaFoldDB" id="A0A2T0Q7S9"/>